<feature type="transmembrane region" description="Helical" evidence="8">
    <location>
        <begin position="165"/>
        <end position="184"/>
    </location>
</feature>
<dbReference type="InterPro" id="IPR005829">
    <property type="entry name" value="Sugar_transporter_CS"/>
</dbReference>
<comment type="subcellular location">
    <subcellularLocation>
        <location evidence="2">Membrane</location>
        <topology evidence="2">Multi-pass membrane protein</topology>
    </subcellularLocation>
</comment>
<proteinExistence type="inferred from homology"/>
<feature type="transmembrane region" description="Helical" evidence="8">
    <location>
        <begin position="282"/>
        <end position="299"/>
    </location>
</feature>
<keyword evidence="5 8" id="KW-0812">Transmembrane</keyword>
<feature type="transmembrane region" description="Helical" evidence="8">
    <location>
        <begin position="377"/>
        <end position="396"/>
    </location>
</feature>
<dbReference type="SUPFAM" id="SSF103473">
    <property type="entry name" value="MFS general substrate transporter"/>
    <property type="match status" value="1"/>
</dbReference>
<evidence type="ECO:0000256" key="4">
    <source>
        <dbReference type="ARBA" id="ARBA00022448"/>
    </source>
</evidence>
<reference evidence="11" key="1">
    <citation type="journal article" date="2019" name="Int. J. Syst. Evol. Microbiol.">
        <title>The Global Catalogue of Microorganisms (GCM) 10K type strain sequencing project: providing services to taxonomists for standard genome sequencing and annotation.</title>
        <authorList>
            <consortium name="The Broad Institute Genomics Platform"/>
            <consortium name="The Broad Institute Genome Sequencing Center for Infectious Disease"/>
            <person name="Wu L."/>
            <person name="Ma J."/>
        </authorList>
    </citation>
    <scope>NUCLEOTIDE SEQUENCE [LARGE SCALE GENOMIC DNA]</scope>
    <source>
        <strain evidence="11">JCM 17190</strain>
    </source>
</reference>
<dbReference type="Gene3D" id="1.20.1250.20">
    <property type="entry name" value="MFS general substrate transporter like domains"/>
    <property type="match status" value="1"/>
</dbReference>
<keyword evidence="11" id="KW-1185">Reference proteome</keyword>
<feature type="transmembrane region" description="Helical" evidence="8">
    <location>
        <begin position="339"/>
        <end position="365"/>
    </location>
</feature>
<feature type="transmembrane region" description="Helical" evidence="8">
    <location>
        <begin position="45"/>
        <end position="65"/>
    </location>
</feature>
<feature type="transmembrane region" description="Helical" evidence="8">
    <location>
        <begin position="135"/>
        <end position="159"/>
    </location>
</feature>
<sequence length="405" mass="42893">MQHRLATVFIVVTLLIDGIGVGLIFPVMPDLIREVTGRALADAAIWGGVLATGYALMQFFFGPLVGNLSDRFGRKPVLISALLVLCVDYLIMAVAGTIWLLLIGRLVAGMTAATHSTASAYMADISAPEDRERNFGLVNAAIGIGFALGPVIGGMLAGIDTRAPFYAAAILAGANAIFGILVMPESLPKTKRRKFTLARVNPFAAFRAIGSLRGVAPLLVVFGLYEVAFFVYPAIWAFYGQELFGFDARMIGFTLFAFGLAMGVAQAFMIGPLTKLLGGYRVAIAAMVVDIVAFALFGFTTSVVVVWILTVSTGIASIAMPAVQAILSRATPEDQQGEMQGVLGAIAALATIVSPLVMTEIFAIFSRDTAPIYLPGAPFLLSCVLTIICVALLMSWRRGVGANLR</sequence>
<dbReference type="InterPro" id="IPR011701">
    <property type="entry name" value="MFS"/>
</dbReference>
<evidence type="ECO:0000256" key="8">
    <source>
        <dbReference type="SAM" id="Phobius"/>
    </source>
</evidence>
<evidence type="ECO:0000256" key="5">
    <source>
        <dbReference type="ARBA" id="ARBA00022692"/>
    </source>
</evidence>
<dbReference type="PANTHER" id="PTHR23504:SF15">
    <property type="entry name" value="MAJOR FACILITATOR SUPERFAMILY (MFS) PROFILE DOMAIN-CONTAINING PROTEIN"/>
    <property type="match status" value="1"/>
</dbReference>
<feature type="domain" description="Major facilitator superfamily (MFS) profile" evidence="9">
    <location>
        <begin position="6"/>
        <end position="394"/>
    </location>
</feature>
<evidence type="ECO:0000256" key="1">
    <source>
        <dbReference type="ARBA" id="ARBA00003279"/>
    </source>
</evidence>
<dbReference type="CDD" id="cd17388">
    <property type="entry name" value="MFS_TetA"/>
    <property type="match status" value="1"/>
</dbReference>
<accession>A0ABP7K6T9</accession>
<organism evidence="10 11">
    <name type="scientific">Celeribacter arenosi</name>
    <dbReference type="NCBI Taxonomy" id="792649"/>
    <lineage>
        <taxon>Bacteria</taxon>
        <taxon>Pseudomonadati</taxon>
        <taxon>Pseudomonadota</taxon>
        <taxon>Alphaproteobacteria</taxon>
        <taxon>Rhodobacterales</taxon>
        <taxon>Roseobacteraceae</taxon>
        <taxon>Celeribacter</taxon>
    </lineage>
</organism>
<feature type="transmembrane region" description="Helical" evidence="8">
    <location>
        <begin position="77"/>
        <end position="100"/>
    </location>
</feature>
<comment type="function">
    <text evidence="1">Resistance to tetracycline by an active tetracycline efflux. This is an energy-dependent process that decreases the accumulation of the antibiotic in whole cells. This protein functions as a metal-tetracycline/H(+) antiporter.</text>
</comment>
<dbReference type="PROSITE" id="PS50850">
    <property type="entry name" value="MFS"/>
    <property type="match status" value="1"/>
</dbReference>
<dbReference type="PANTHER" id="PTHR23504">
    <property type="entry name" value="MAJOR FACILITATOR SUPERFAMILY DOMAIN-CONTAINING PROTEIN 10"/>
    <property type="match status" value="1"/>
</dbReference>
<evidence type="ECO:0000259" key="9">
    <source>
        <dbReference type="PROSITE" id="PS50850"/>
    </source>
</evidence>
<dbReference type="EMBL" id="BAABDF010000007">
    <property type="protein sequence ID" value="GAA3867575.1"/>
    <property type="molecule type" value="Genomic_DNA"/>
</dbReference>
<dbReference type="PROSITE" id="PS00216">
    <property type="entry name" value="SUGAR_TRANSPORT_1"/>
    <property type="match status" value="1"/>
</dbReference>
<protein>
    <submittedName>
        <fullName evidence="10">Tetracycline resistance MFS efflux pump</fullName>
    </submittedName>
</protein>
<comment type="similarity">
    <text evidence="3">Belongs to the major facilitator superfamily. TCR/Tet family.</text>
</comment>
<evidence type="ECO:0000256" key="7">
    <source>
        <dbReference type="ARBA" id="ARBA00023136"/>
    </source>
</evidence>
<keyword evidence="6 8" id="KW-1133">Transmembrane helix</keyword>
<feature type="transmembrane region" description="Helical" evidence="8">
    <location>
        <begin position="215"/>
        <end position="239"/>
    </location>
</feature>
<dbReference type="InterPro" id="IPR001958">
    <property type="entry name" value="Tet-R_TetA/multi-R_MdtG-like"/>
</dbReference>
<evidence type="ECO:0000256" key="2">
    <source>
        <dbReference type="ARBA" id="ARBA00004141"/>
    </source>
</evidence>
<feature type="transmembrane region" description="Helical" evidence="8">
    <location>
        <begin position="5"/>
        <end position="25"/>
    </location>
</feature>
<evidence type="ECO:0000313" key="10">
    <source>
        <dbReference type="EMBL" id="GAA3867575.1"/>
    </source>
</evidence>
<evidence type="ECO:0000313" key="11">
    <source>
        <dbReference type="Proteomes" id="UP001399917"/>
    </source>
</evidence>
<feature type="transmembrane region" description="Helical" evidence="8">
    <location>
        <begin position="305"/>
        <end position="327"/>
    </location>
</feature>
<gene>
    <name evidence="10" type="ORF">GCM10022404_17160</name>
</gene>
<dbReference type="Proteomes" id="UP001399917">
    <property type="component" value="Unassembled WGS sequence"/>
</dbReference>
<dbReference type="Pfam" id="PF07690">
    <property type="entry name" value="MFS_1"/>
    <property type="match status" value="1"/>
</dbReference>
<name>A0ABP7K6T9_9RHOB</name>
<keyword evidence="7 8" id="KW-0472">Membrane</keyword>
<evidence type="ECO:0000256" key="3">
    <source>
        <dbReference type="ARBA" id="ARBA00007520"/>
    </source>
</evidence>
<comment type="caution">
    <text evidence="10">The sequence shown here is derived from an EMBL/GenBank/DDBJ whole genome shotgun (WGS) entry which is preliminary data.</text>
</comment>
<feature type="transmembrane region" description="Helical" evidence="8">
    <location>
        <begin position="251"/>
        <end position="270"/>
    </location>
</feature>
<evidence type="ECO:0000256" key="6">
    <source>
        <dbReference type="ARBA" id="ARBA00022989"/>
    </source>
</evidence>
<dbReference type="InterPro" id="IPR020846">
    <property type="entry name" value="MFS_dom"/>
</dbReference>
<dbReference type="PRINTS" id="PR01035">
    <property type="entry name" value="TCRTETA"/>
</dbReference>
<dbReference type="InterPro" id="IPR036259">
    <property type="entry name" value="MFS_trans_sf"/>
</dbReference>
<keyword evidence="4" id="KW-0813">Transport</keyword>
<dbReference type="RefSeq" id="WP_344846366.1">
    <property type="nucleotide sequence ID" value="NZ_BAABDF010000007.1"/>
</dbReference>